<dbReference type="Proteomes" id="UP000195913">
    <property type="component" value="Unassembled WGS sequence"/>
</dbReference>
<dbReference type="AlphaFoldDB" id="A0A1R4GKP3"/>
<feature type="region of interest" description="Disordered" evidence="1">
    <location>
        <begin position="96"/>
        <end position="133"/>
    </location>
</feature>
<sequence>MPAARPRRAAAPPRRRGPRFHPLRPGPLPHPRRGARHRHRRRRPPGLPAPPRPAGEVVLAVNIPRLLDCEDTWGMRISWAARAVVRPTRLAIPIPRSASRRSSSGLSPREASTVRGRMTAAASEGQKRLPGRAKGALTAVVHGLGLMPTMSRRTRPADSASPGSGSTSSRAGPSAAAASWAGVGRAPASGEGRRQGRQAAGRRDSEPRGAVGDMRPA</sequence>
<accession>A0A1R4GKP3</accession>
<evidence type="ECO:0000313" key="3">
    <source>
        <dbReference type="Proteomes" id="UP000195913"/>
    </source>
</evidence>
<evidence type="ECO:0000313" key="2">
    <source>
        <dbReference type="EMBL" id="SJM68502.1"/>
    </source>
</evidence>
<feature type="compositionally biased region" description="Basic residues" evidence="1">
    <location>
        <begin position="30"/>
        <end position="44"/>
    </location>
</feature>
<feature type="compositionally biased region" description="Basic residues" evidence="1">
    <location>
        <begin position="1"/>
        <end position="22"/>
    </location>
</feature>
<name>A0A1R4GKP3_9MICC</name>
<gene>
    <name evidence="2" type="ORF">FM101_11070</name>
</gene>
<feature type="compositionally biased region" description="Low complexity" evidence="1">
    <location>
        <begin position="157"/>
        <end position="188"/>
    </location>
</feature>
<protein>
    <submittedName>
        <fullName evidence="2">Uncharacterized protein</fullName>
    </submittedName>
</protein>
<reference evidence="2 3" key="1">
    <citation type="submission" date="2017-02" db="EMBL/GenBank/DDBJ databases">
        <authorList>
            <person name="Peterson S.W."/>
        </authorList>
    </citation>
    <scope>NUCLEOTIDE SEQUENCE [LARGE SCALE GENOMIC DNA]</scope>
    <source>
        <strain evidence="2 3">B Ar 00.02</strain>
    </source>
</reference>
<keyword evidence="3" id="KW-1185">Reference proteome</keyword>
<evidence type="ECO:0000256" key="1">
    <source>
        <dbReference type="SAM" id="MobiDB-lite"/>
    </source>
</evidence>
<feature type="region of interest" description="Disordered" evidence="1">
    <location>
        <begin position="146"/>
        <end position="217"/>
    </location>
</feature>
<organism evidence="2 3">
    <name type="scientific">Arthrobacter rhombi</name>
    <dbReference type="NCBI Taxonomy" id="71253"/>
    <lineage>
        <taxon>Bacteria</taxon>
        <taxon>Bacillati</taxon>
        <taxon>Actinomycetota</taxon>
        <taxon>Actinomycetes</taxon>
        <taxon>Micrococcales</taxon>
        <taxon>Micrococcaceae</taxon>
        <taxon>Arthrobacter</taxon>
    </lineage>
</organism>
<proteinExistence type="predicted"/>
<dbReference type="EMBL" id="FUHW01000038">
    <property type="protein sequence ID" value="SJM68502.1"/>
    <property type="molecule type" value="Genomic_DNA"/>
</dbReference>
<feature type="region of interest" description="Disordered" evidence="1">
    <location>
        <begin position="1"/>
        <end position="54"/>
    </location>
</feature>